<name>A0ABN7V438_GIGMA</name>
<evidence type="ECO:0000313" key="1">
    <source>
        <dbReference type="EMBL" id="CAG8725733.1"/>
    </source>
</evidence>
<organism evidence="1 2">
    <name type="scientific">Gigaspora margarita</name>
    <dbReference type="NCBI Taxonomy" id="4874"/>
    <lineage>
        <taxon>Eukaryota</taxon>
        <taxon>Fungi</taxon>
        <taxon>Fungi incertae sedis</taxon>
        <taxon>Mucoromycota</taxon>
        <taxon>Glomeromycotina</taxon>
        <taxon>Glomeromycetes</taxon>
        <taxon>Diversisporales</taxon>
        <taxon>Gigasporaceae</taxon>
        <taxon>Gigaspora</taxon>
    </lineage>
</organism>
<keyword evidence="2" id="KW-1185">Reference proteome</keyword>
<reference evidence="1 2" key="1">
    <citation type="submission" date="2021-06" db="EMBL/GenBank/DDBJ databases">
        <authorList>
            <person name="Kallberg Y."/>
            <person name="Tangrot J."/>
            <person name="Rosling A."/>
        </authorList>
    </citation>
    <scope>NUCLEOTIDE SEQUENCE [LARGE SCALE GENOMIC DNA]</scope>
    <source>
        <strain evidence="1 2">120-4 pot B 10/14</strain>
    </source>
</reference>
<dbReference type="Proteomes" id="UP000789901">
    <property type="component" value="Unassembled WGS sequence"/>
</dbReference>
<comment type="caution">
    <text evidence="1">The sequence shown here is derived from an EMBL/GenBank/DDBJ whole genome shotgun (WGS) entry which is preliminary data.</text>
</comment>
<gene>
    <name evidence="1" type="ORF">GMARGA_LOCUS13915</name>
</gene>
<protein>
    <submittedName>
        <fullName evidence="1">38016_t:CDS:1</fullName>
    </submittedName>
</protein>
<sequence length="76" mass="9121">MSAKGKFSQEDLKKFNKEVDLQLLTNKSKFEIYKDIIKKYENDNVLSKIARDKISKMARDEIKLLKNKKNKFYHHD</sequence>
<proteinExistence type="predicted"/>
<dbReference type="EMBL" id="CAJVQB010009017">
    <property type="protein sequence ID" value="CAG8725733.1"/>
    <property type="molecule type" value="Genomic_DNA"/>
</dbReference>
<evidence type="ECO:0000313" key="2">
    <source>
        <dbReference type="Proteomes" id="UP000789901"/>
    </source>
</evidence>
<accession>A0ABN7V438</accession>